<name>A0A545VL30_9HYPO</name>
<organism evidence="4 5">
    <name type="scientific">Cordyceps javanica</name>
    <dbReference type="NCBI Taxonomy" id="43265"/>
    <lineage>
        <taxon>Eukaryota</taxon>
        <taxon>Fungi</taxon>
        <taxon>Dikarya</taxon>
        <taxon>Ascomycota</taxon>
        <taxon>Pezizomycotina</taxon>
        <taxon>Sordariomycetes</taxon>
        <taxon>Hypocreomycetidae</taxon>
        <taxon>Hypocreales</taxon>
        <taxon>Cordycipitaceae</taxon>
        <taxon>Cordyceps</taxon>
    </lineage>
</organism>
<dbReference type="Proteomes" id="UP000315783">
    <property type="component" value="Unassembled WGS sequence"/>
</dbReference>
<dbReference type="OrthoDB" id="5086500at2759"/>
<keyword evidence="5" id="KW-1185">Reference proteome</keyword>
<gene>
    <name evidence="4" type="ORF">IF1G_10507</name>
</gene>
<evidence type="ECO:0008006" key="6">
    <source>
        <dbReference type="Google" id="ProtNLM"/>
    </source>
</evidence>
<comment type="caution">
    <text evidence="4">The sequence shown here is derived from an EMBL/GenBank/DDBJ whole genome shotgun (WGS) entry which is preliminary data.</text>
</comment>
<sequence>MDPVTALGLVSSLITIIETGWKAVKLFRDIQQHGTSISNVERDNLAKLISSHTAVLSVSIRDCGEATSKEDREFLQISEDCRALAVSLGLEIQKLRDSKKPAWLLTVATVIKSRKIGEIESQLKKNSALIDSIIVKRLGSQSVLLLRHNDKIDSQMRCVLEAISRGHDTVDELRREMRHDIEKASDAIIQHQQLTSVEMKDRFEALNLETQGYIAHQHQTTLAETARTAQVKALLDSLHFPEIFAREQAIKEAEEMSCSFIFRAVMTSNRDVDESGESAFSTWLAQGEPVFWMTGKAGTGKSVIMKYAFRHEETSKRLLRWATESATAVSGAHLSDVSTRVVVLRHFFWKPGSHLQRSILGLVRSFLWQLLEQQDSIDTALLKSQLPSQPAVHHVDDWVVSRAVGLFQHALASLPAAVYIYIVIDALDECTDDKIEVQNFLRFLASCPRVKLCLSSRPAEFPVKLPRLVSLSLSDINQNAIRATARARLTSFFDLRRHEAPERQFDTILDYIARGSQGVFLWAVLVIKEAQMSFEVGDSLEEIRRMIRQDTPKDIADLFQQMIDKIHPRYVDEMSQYFSVISVWQESILRPTLLDLFFINQDVWTRFEAQDWAYFSSEAFITKCTTLRSRIEICAAGLLEISSYWVWPTYHAAENHLEADLEGSSHPLLQFGRNVTFVHRSVKDVLFTGDGASFIQSIGPAWRQQALLKIINCTCGVLGMLPIFPCSRDIGDSLGMRLRRIEFLMLQLQALGQVPENLLPRIYALCQSVSNRLMAAGYKSGKIQFPNRWIPYDKFQSVRLEAFGLPHFAAWMGASQYIAHWIRTASPSRHLLTEVLCGCRPKPTLPCD</sequence>
<evidence type="ECO:0000259" key="3">
    <source>
        <dbReference type="Pfam" id="PF25053"/>
    </source>
</evidence>
<feature type="domain" description="DUF7791" evidence="3">
    <location>
        <begin position="565"/>
        <end position="697"/>
    </location>
</feature>
<feature type="domain" description="Nephrocystin 3-like N-terminal" evidence="2">
    <location>
        <begin position="278"/>
        <end position="457"/>
    </location>
</feature>
<keyword evidence="1" id="KW-0677">Repeat</keyword>
<evidence type="ECO:0000313" key="4">
    <source>
        <dbReference type="EMBL" id="TQV90764.1"/>
    </source>
</evidence>
<dbReference type="STRING" id="43265.A0A545VL30"/>
<dbReference type="PANTHER" id="PTHR10039">
    <property type="entry name" value="AMELOGENIN"/>
    <property type="match status" value="1"/>
</dbReference>
<dbReference type="InterPro" id="IPR056693">
    <property type="entry name" value="DUF7791"/>
</dbReference>
<dbReference type="Pfam" id="PF24883">
    <property type="entry name" value="NPHP3_N"/>
    <property type="match status" value="1"/>
</dbReference>
<evidence type="ECO:0000256" key="1">
    <source>
        <dbReference type="ARBA" id="ARBA00022737"/>
    </source>
</evidence>
<dbReference type="PANTHER" id="PTHR10039:SF5">
    <property type="entry name" value="NACHT DOMAIN-CONTAINING PROTEIN"/>
    <property type="match status" value="1"/>
</dbReference>
<dbReference type="Pfam" id="PF25053">
    <property type="entry name" value="DUF7791"/>
    <property type="match status" value="1"/>
</dbReference>
<evidence type="ECO:0000313" key="5">
    <source>
        <dbReference type="Proteomes" id="UP000315783"/>
    </source>
</evidence>
<reference evidence="4 5" key="1">
    <citation type="journal article" date="2019" name="Appl. Microbiol. Biotechnol.">
        <title>Genome sequence of Isaria javanica and comparative genome analysis insights into family S53 peptidase evolution in fungal entomopathogens.</title>
        <authorList>
            <person name="Lin R."/>
            <person name="Zhang X."/>
            <person name="Xin B."/>
            <person name="Zou M."/>
            <person name="Gao Y."/>
            <person name="Qin F."/>
            <person name="Hu Q."/>
            <person name="Xie B."/>
            <person name="Cheng X."/>
        </authorList>
    </citation>
    <scope>NUCLEOTIDE SEQUENCE [LARGE SCALE GENOMIC DNA]</scope>
    <source>
        <strain evidence="4 5">IJ1G</strain>
    </source>
</reference>
<protein>
    <recommendedName>
        <fullName evidence="6">NACHT domain-containing protein</fullName>
    </recommendedName>
</protein>
<evidence type="ECO:0000259" key="2">
    <source>
        <dbReference type="Pfam" id="PF24883"/>
    </source>
</evidence>
<proteinExistence type="predicted"/>
<dbReference type="EMBL" id="SPUK01000023">
    <property type="protein sequence ID" value="TQV90764.1"/>
    <property type="molecule type" value="Genomic_DNA"/>
</dbReference>
<dbReference type="AlphaFoldDB" id="A0A545VL30"/>
<accession>A0A545VL30</accession>
<dbReference type="InterPro" id="IPR056884">
    <property type="entry name" value="NPHP3-like_N"/>
</dbReference>